<dbReference type="Proteomes" id="UP000231658">
    <property type="component" value="Unassembled WGS sequence"/>
</dbReference>
<proteinExistence type="predicted"/>
<dbReference type="STRING" id="1867952.MTBPR1_60240"/>
<accession>A0A1C3RKD9</accession>
<name>A0A1C3RKD9_9PROT</name>
<dbReference type="EMBL" id="FLYE01000045">
    <property type="protein sequence ID" value="SCA57727.1"/>
    <property type="molecule type" value="Genomic_DNA"/>
</dbReference>
<dbReference type="AlphaFoldDB" id="A0A1C3RKD9"/>
<evidence type="ECO:0000313" key="1">
    <source>
        <dbReference type="EMBL" id="SCA57727.1"/>
    </source>
</evidence>
<keyword evidence="2" id="KW-1185">Reference proteome</keyword>
<sequence length="59" mass="6777">MIPKLNTPIKAIQSVRLIMHTIVVDLICMVTQDGIIETEKWLEEVDILSYMNRLSGIYS</sequence>
<organism evidence="1 2">
    <name type="scientific">Candidatus Terasakiella magnetica</name>
    <dbReference type="NCBI Taxonomy" id="1867952"/>
    <lineage>
        <taxon>Bacteria</taxon>
        <taxon>Pseudomonadati</taxon>
        <taxon>Pseudomonadota</taxon>
        <taxon>Alphaproteobacteria</taxon>
        <taxon>Rhodospirillales</taxon>
        <taxon>Terasakiellaceae</taxon>
        <taxon>Terasakiella</taxon>
    </lineage>
</organism>
<protein>
    <submittedName>
        <fullName evidence="1">Uncharacterized protein</fullName>
    </submittedName>
</protein>
<reference evidence="1 2" key="1">
    <citation type="submission" date="2016-07" db="EMBL/GenBank/DDBJ databases">
        <authorList>
            <person name="Lefevre C.T."/>
        </authorList>
    </citation>
    <scope>NUCLEOTIDE SEQUENCE [LARGE SCALE GENOMIC DNA]</scope>
    <source>
        <strain evidence="1">PR1</strain>
    </source>
</reference>
<evidence type="ECO:0000313" key="2">
    <source>
        <dbReference type="Proteomes" id="UP000231658"/>
    </source>
</evidence>
<gene>
    <name evidence="1" type="ORF">MTBPR1_60240</name>
</gene>